<feature type="domain" description="Photolyase/cryptochrome alpha/beta" evidence="1">
    <location>
        <begin position="1"/>
        <end position="123"/>
    </location>
</feature>
<dbReference type="SUPFAM" id="SSF52425">
    <property type="entry name" value="Cryptochrome/photolyase, N-terminal domain"/>
    <property type="match status" value="1"/>
</dbReference>
<dbReference type="PROSITE" id="PS51645">
    <property type="entry name" value="PHR_CRY_ALPHA_BETA"/>
    <property type="match status" value="1"/>
</dbReference>
<evidence type="ECO:0000313" key="2">
    <source>
        <dbReference type="EMBL" id="ABL60997.1"/>
    </source>
</evidence>
<dbReference type="Gene3D" id="3.40.50.620">
    <property type="entry name" value="HUPs"/>
    <property type="match status" value="1"/>
</dbReference>
<dbReference type="AlphaFoldDB" id="A4GII7"/>
<dbReference type="InterPro" id="IPR036155">
    <property type="entry name" value="Crypto/Photolyase_N_sf"/>
</dbReference>
<evidence type="ECO:0000259" key="1">
    <source>
        <dbReference type="PROSITE" id="PS51645"/>
    </source>
</evidence>
<organism evidence="2">
    <name type="scientific">uncultured marine bacterium HF10_25F10</name>
    <dbReference type="NCBI Taxonomy" id="413068"/>
    <lineage>
        <taxon>Bacteria</taxon>
        <taxon>environmental samples</taxon>
    </lineage>
</organism>
<sequence>MADLVWLHEGALRLTHPVFVAGGPDAATIFIWDRDRLAASHVGIKRQLFIYETLAEMSQARSLDIHEGRAEEVLPRLAAQAGACRVLVPSSPDPALRAEIGAIRRAAPDLEIVKIEETPFVTLAKTPDLARFFRYWNKARKSALRPHGI</sequence>
<proteinExistence type="predicted"/>
<protein>
    <recommendedName>
        <fullName evidence="1">Photolyase/cryptochrome alpha/beta domain-containing protein</fullName>
    </recommendedName>
</protein>
<name>A4GII7_9BACT</name>
<accession>A4GII7</accession>
<dbReference type="InterPro" id="IPR006050">
    <property type="entry name" value="DNA_photolyase_N"/>
</dbReference>
<reference evidence="2" key="2">
    <citation type="journal article" date="2007" name="Proc. Natl. Acad. Sci. U.S.A.">
        <title>Proteorhodopsin photosystem gene expression enables photophosphorylation in a heterologous host.</title>
        <authorList>
            <person name="Martinez A."/>
            <person name="Bradley A.S."/>
            <person name="Waldbauer J.R."/>
            <person name="Summons R.E."/>
            <person name="Delong E.F."/>
        </authorList>
    </citation>
    <scope>NUCLEOTIDE SEQUENCE</scope>
</reference>
<gene>
    <name evidence="2" type="ORF">ALOHA_HF1025F10.09</name>
</gene>
<dbReference type="EMBL" id="EF100191">
    <property type="protein sequence ID" value="ABL60997.1"/>
    <property type="molecule type" value="Genomic_DNA"/>
</dbReference>
<dbReference type="InterPro" id="IPR014729">
    <property type="entry name" value="Rossmann-like_a/b/a_fold"/>
</dbReference>
<dbReference type="Pfam" id="PF00875">
    <property type="entry name" value="DNA_photolyase"/>
    <property type="match status" value="1"/>
</dbReference>
<reference evidence="2" key="1">
    <citation type="journal article" date="2007" name="Environ. Microbiol.">
        <title>Proteorhodopsin photosystem gene clusters exhibit co-evolutionary trends and shared ancestry among diverse marine microbial phyla.</title>
        <authorList>
            <person name="McCarren J."/>
            <person name="Delong E.F."/>
        </authorList>
    </citation>
    <scope>NUCLEOTIDE SEQUENCE</scope>
</reference>